<evidence type="ECO:0000256" key="1">
    <source>
        <dbReference type="ARBA" id="ARBA00013260"/>
    </source>
</evidence>
<dbReference type="InterPro" id="IPR002833">
    <property type="entry name" value="PTH2"/>
</dbReference>
<evidence type="ECO:0000256" key="2">
    <source>
        <dbReference type="ARBA" id="ARBA00022801"/>
    </source>
</evidence>
<dbReference type="AlphaFoldDB" id="A0A512C6R8"/>
<sequence length="105" mass="12346">MKMYIVVKDNIPDKLIPVITAHASLACYRKFEDNEQMKQWINGIFKKVVCIVDEVAFNNLKSESENILLTESRLNDKEVCLAFCPREEYPKKFKFLKMWTPQGIE</sequence>
<dbReference type="Pfam" id="PF01981">
    <property type="entry name" value="PTH2"/>
    <property type="match status" value="1"/>
</dbReference>
<evidence type="ECO:0000313" key="5">
    <source>
        <dbReference type="Proteomes" id="UP000321301"/>
    </source>
</evidence>
<keyword evidence="5" id="KW-1185">Reference proteome</keyword>
<evidence type="ECO:0000313" key="4">
    <source>
        <dbReference type="EMBL" id="GEO19840.1"/>
    </source>
</evidence>
<dbReference type="GO" id="GO:0004045">
    <property type="term" value="F:peptidyl-tRNA hydrolase activity"/>
    <property type="evidence" value="ECO:0007669"/>
    <property type="project" value="UniProtKB-EC"/>
</dbReference>
<dbReference type="EC" id="3.1.1.29" evidence="1"/>
<dbReference type="RefSeq" id="WP_040415923.1">
    <property type="nucleotide sequence ID" value="NZ_BJYV01000001.1"/>
</dbReference>
<accession>A0A512C6R8</accession>
<dbReference type="Proteomes" id="UP000321301">
    <property type="component" value="Unassembled WGS sequence"/>
</dbReference>
<keyword evidence="2" id="KW-0378">Hydrolase</keyword>
<dbReference type="InterPro" id="IPR023476">
    <property type="entry name" value="Pep_tRNA_hydro_II_dom_sf"/>
</dbReference>
<protein>
    <recommendedName>
        <fullName evidence="1">peptidyl-tRNA hydrolase</fullName>
        <ecNumber evidence="1">3.1.1.29</ecNumber>
    </recommendedName>
</protein>
<gene>
    <name evidence="4" type="ORF">CQA01_03740</name>
</gene>
<name>A0A512C6R8_9BACT</name>
<proteinExistence type="predicted"/>
<dbReference type="SUPFAM" id="SSF102462">
    <property type="entry name" value="Peptidyl-tRNA hydrolase II"/>
    <property type="match status" value="1"/>
</dbReference>
<comment type="catalytic activity">
    <reaction evidence="3">
        <text>an N-acyl-L-alpha-aminoacyl-tRNA + H2O = an N-acyl-L-amino acid + a tRNA + H(+)</text>
        <dbReference type="Rhea" id="RHEA:54448"/>
        <dbReference type="Rhea" id="RHEA-COMP:10123"/>
        <dbReference type="Rhea" id="RHEA-COMP:13883"/>
        <dbReference type="ChEBI" id="CHEBI:15377"/>
        <dbReference type="ChEBI" id="CHEBI:15378"/>
        <dbReference type="ChEBI" id="CHEBI:59874"/>
        <dbReference type="ChEBI" id="CHEBI:78442"/>
        <dbReference type="ChEBI" id="CHEBI:138191"/>
        <dbReference type="EC" id="3.1.1.29"/>
    </reaction>
</comment>
<organism evidence="4 5">
    <name type="scientific">Cyclobacterium qasimii</name>
    <dbReference type="NCBI Taxonomy" id="1350429"/>
    <lineage>
        <taxon>Bacteria</taxon>
        <taxon>Pseudomonadati</taxon>
        <taxon>Bacteroidota</taxon>
        <taxon>Cytophagia</taxon>
        <taxon>Cytophagales</taxon>
        <taxon>Cyclobacteriaceae</taxon>
        <taxon>Cyclobacterium</taxon>
    </lineage>
</organism>
<dbReference type="PROSITE" id="PS51257">
    <property type="entry name" value="PROKAR_LIPOPROTEIN"/>
    <property type="match status" value="1"/>
</dbReference>
<comment type="caution">
    <text evidence="4">The sequence shown here is derived from an EMBL/GenBank/DDBJ whole genome shotgun (WGS) entry which is preliminary data.</text>
</comment>
<dbReference type="EMBL" id="BJYV01000001">
    <property type="protein sequence ID" value="GEO19840.1"/>
    <property type="molecule type" value="Genomic_DNA"/>
</dbReference>
<evidence type="ECO:0000256" key="3">
    <source>
        <dbReference type="ARBA" id="ARBA00048707"/>
    </source>
</evidence>
<dbReference type="Gene3D" id="3.40.1490.10">
    <property type="entry name" value="Bit1"/>
    <property type="match status" value="1"/>
</dbReference>
<reference evidence="4 5" key="1">
    <citation type="submission" date="2019-07" db="EMBL/GenBank/DDBJ databases">
        <title>Whole genome shotgun sequence of Cyclobacterium qasimii NBRC 106168.</title>
        <authorList>
            <person name="Hosoyama A."/>
            <person name="Uohara A."/>
            <person name="Ohji S."/>
            <person name="Ichikawa N."/>
        </authorList>
    </citation>
    <scope>NUCLEOTIDE SEQUENCE [LARGE SCALE GENOMIC DNA]</scope>
    <source>
        <strain evidence="4 5">NBRC 106168</strain>
    </source>
</reference>